<comment type="caution">
    <text evidence="1">The sequence shown here is derived from an EMBL/GenBank/DDBJ whole genome shotgun (WGS) entry which is preliminary data.</text>
</comment>
<evidence type="ECO:0000313" key="1">
    <source>
        <dbReference type="EMBL" id="KAK5528045.1"/>
    </source>
</evidence>
<organism evidence="1 2">
    <name type="scientific">Vermiconidia calcicola</name>
    <dbReference type="NCBI Taxonomy" id="1690605"/>
    <lineage>
        <taxon>Eukaryota</taxon>
        <taxon>Fungi</taxon>
        <taxon>Dikarya</taxon>
        <taxon>Ascomycota</taxon>
        <taxon>Pezizomycotina</taxon>
        <taxon>Dothideomycetes</taxon>
        <taxon>Dothideomycetidae</taxon>
        <taxon>Mycosphaerellales</taxon>
        <taxon>Extremaceae</taxon>
        <taxon>Vermiconidia</taxon>
    </lineage>
</organism>
<dbReference type="InterPro" id="IPR029058">
    <property type="entry name" value="AB_hydrolase_fold"/>
</dbReference>
<gene>
    <name evidence="1" type="ORF">LTR25_010711</name>
</gene>
<dbReference type="SUPFAM" id="SSF53474">
    <property type="entry name" value="alpha/beta-Hydrolases"/>
    <property type="match status" value="1"/>
</dbReference>
<name>A0AAV9PUM7_9PEZI</name>
<accession>A0AAV9PUM7</accession>
<dbReference type="EMBL" id="JAXLQG010000029">
    <property type="protein sequence ID" value="KAK5528045.1"/>
    <property type="molecule type" value="Genomic_DNA"/>
</dbReference>
<protein>
    <submittedName>
        <fullName evidence="1">Uncharacterized protein</fullName>
    </submittedName>
</protein>
<sequence>MYVPRQHYRHTAPKLPLIVNVHGNERHAERSLDCLVELADRVGAAVLAPLFPTEEAQQPRHQRWPGIETGQILLVGCSGGGQFALKFFYLHPDRLMAVSIGAPGVVTRLDDTLEWPRGTKDTETLVGEAARVADLDALRGVQGVQLVVGSLDVQDVINPGFYSWMLSKQDSASEPDRGSRADNAAAILSLPTRKAALEGLHEDLKARGICSELQIVDSVAHDAAGVLEQVTSFLARFLQR</sequence>
<proteinExistence type="predicted"/>
<dbReference type="Gene3D" id="3.40.50.1820">
    <property type="entry name" value="alpha/beta hydrolase"/>
    <property type="match status" value="1"/>
</dbReference>
<evidence type="ECO:0000313" key="2">
    <source>
        <dbReference type="Proteomes" id="UP001345827"/>
    </source>
</evidence>
<dbReference type="AlphaFoldDB" id="A0AAV9PUM7"/>
<reference evidence="1 2" key="1">
    <citation type="submission" date="2023-06" db="EMBL/GenBank/DDBJ databases">
        <title>Black Yeasts Isolated from many extreme environments.</title>
        <authorList>
            <person name="Coleine C."/>
            <person name="Stajich J.E."/>
            <person name="Selbmann L."/>
        </authorList>
    </citation>
    <scope>NUCLEOTIDE SEQUENCE [LARGE SCALE GENOMIC DNA]</scope>
    <source>
        <strain evidence="1 2">CCFEE 5887</strain>
    </source>
</reference>
<keyword evidence="2" id="KW-1185">Reference proteome</keyword>
<dbReference type="Proteomes" id="UP001345827">
    <property type="component" value="Unassembled WGS sequence"/>
</dbReference>